<keyword evidence="2" id="KW-1185">Reference proteome</keyword>
<proteinExistence type="predicted"/>
<protein>
    <submittedName>
        <fullName evidence="1">Uncharacterized protein</fullName>
    </submittedName>
</protein>
<accession>A0ABM9YD09</accession>
<evidence type="ECO:0000313" key="1">
    <source>
        <dbReference type="EMBL" id="EEQ11810.1"/>
    </source>
</evidence>
<organism evidence="1 2">
    <name type="scientific">Yersinia mollaretii (strain ATCC 43969 / DSM 18520 / CIP 103324 / CNY 7263 / WAIP 204)</name>
    <dbReference type="NCBI Taxonomy" id="349967"/>
    <lineage>
        <taxon>Bacteria</taxon>
        <taxon>Pseudomonadati</taxon>
        <taxon>Pseudomonadota</taxon>
        <taxon>Gammaproteobacteria</taxon>
        <taxon>Enterobacterales</taxon>
        <taxon>Yersiniaceae</taxon>
        <taxon>Yersinia</taxon>
    </lineage>
</organism>
<sequence>MYANKNISANGNQRTAFSLFQSFSTPHQVTLPDRYHENLNPTGADSALISPYLRI</sequence>
<evidence type="ECO:0000313" key="2">
    <source>
        <dbReference type="Proteomes" id="UP000003027"/>
    </source>
</evidence>
<comment type="caution">
    <text evidence="1">The sequence shown here is derived from an EMBL/GenBank/DDBJ whole genome shotgun (WGS) entry which is preliminary data.</text>
</comment>
<dbReference type="EMBL" id="AALD02000005">
    <property type="protein sequence ID" value="EEQ11810.1"/>
    <property type="molecule type" value="Genomic_DNA"/>
</dbReference>
<dbReference type="Proteomes" id="UP000003027">
    <property type="component" value="Unassembled WGS sequence"/>
</dbReference>
<gene>
    <name evidence="1" type="ORF">ymoll0001_3960</name>
</gene>
<name>A0ABM9YD09_YERMW</name>
<reference evidence="1" key="1">
    <citation type="submission" date="2008-12" db="EMBL/GenBank/DDBJ databases">
        <title>Annotation of the Yersinia mollaretii ATCC 43969 genome.</title>
        <authorList>
            <person name="Read T.D."/>
            <person name="Akmal A."/>
            <person name="Bishop-Lilly K."/>
            <person name="Chen P.E."/>
            <person name="Cook C."/>
            <person name="Kiley M.P."/>
            <person name="Lentz S."/>
            <person name="Mateczun A."/>
            <person name="Nagarajan N."/>
            <person name="Nolan N."/>
            <person name="Osborne B.I."/>
            <person name="Pop M."/>
            <person name="Sozhamannan S."/>
            <person name="Stewart A.C."/>
            <person name="Sulakvelidze A."/>
            <person name="Thomason B."/>
            <person name="Willner K."/>
            <person name="Zwick M.E."/>
        </authorList>
    </citation>
    <scope>NUCLEOTIDE SEQUENCE [LARGE SCALE GENOMIC DNA]</scope>
    <source>
        <strain evidence="1">ATCC 43969</strain>
    </source>
</reference>